<name>A0ABS6H694_9PROT</name>
<evidence type="ECO:0000259" key="12">
    <source>
        <dbReference type="PROSITE" id="PS50113"/>
    </source>
</evidence>
<reference evidence="13 14" key="1">
    <citation type="submission" date="2021-01" db="EMBL/GenBank/DDBJ databases">
        <title>Roseomonas sp. nov, a bacterium isolated from an oil production mixture in Yumen Oilfield.</title>
        <authorList>
            <person name="Wu D."/>
        </authorList>
    </citation>
    <scope>NUCLEOTIDE SEQUENCE [LARGE SCALE GENOMIC DNA]</scope>
    <source>
        <strain evidence="13 14">ROY-5-3</strain>
    </source>
</reference>
<evidence type="ECO:0000256" key="6">
    <source>
        <dbReference type="ARBA" id="ARBA00022679"/>
    </source>
</evidence>
<keyword evidence="7" id="KW-0677">Repeat</keyword>
<keyword evidence="3" id="KW-0597">Phosphoprotein</keyword>
<evidence type="ECO:0000256" key="2">
    <source>
        <dbReference type="ARBA" id="ARBA00012438"/>
    </source>
</evidence>
<comment type="catalytic activity">
    <reaction evidence="1">
        <text>ATP + protein L-histidine = ADP + protein N-phospho-L-histidine.</text>
        <dbReference type="EC" id="2.7.13.3"/>
    </reaction>
</comment>
<dbReference type="InterPro" id="IPR000700">
    <property type="entry name" value="PAS-assoc_C"/>
</dbReference>
<keyword evidence="5" id="KW-0288">FMN</keyword>
<evidence type="ECO:0000256" key="9">
    <source>
        <dbReference type="ARBA" id="ARBA00022777"/>
    </source>
</evidence>
<dbReference type="PANTHER" id="PTHR41523">
    <property type="entry name" value="TWO-COMPONENT SYSTEM SENSOR PROTEIN"/>
    <property type="match status" value="1"/>
</dbReference>
<keyword evidence="14" id="KW-1185">Reference proteome</keyword>
<dbReference type="EMBL" id="JAERQM010000001">
    <property type="protein sequence ID" value="MBU8543278.1"/>
    <property type="molecule type" value="Genomic_DNA"/>
</dbReference>
<evidence type="ECO:0000256" key="5">
    <source>
        <dbReference type="ARBA" id="ARBA00022643"/>
    </source>
</evidence>
<evidence type="ECO:0000256" key="3">
    <source>
        <dbReference type="ARBA" id="ARBA00022553"/>
    </source>
</evidence>
<evidence type="ECO:0000256" key="8">
    <source>
        <dbReference type="ARBA" id="ARBA00022741"/>
    </source>
</evidence>
<protein>
    <recommendedName>
        <fullName evidence="2">histidine kinase</fullName>
        <ecNumber evidence="2">2.7.13.3</ecNumber>
    </recommendedName>
</protein>
<keyword evidence="10" id="KW-0067">ATP-binding</keyword>
<dbReference type="InterPro" id="IPR000014">
    <property type="entry name" value="PAS"/>
</dbReference>
<organism evidence="13 14">
    <name type="scientific">Falsiroseomonas oleicola</name>
    <dbReference type="NCBI Taxonomy" id="2801474"/>
    <lineage>
        <taxon>Bacteria</taxon>
        <taxon>Pseudomonadati</taxon>
        <taxon>Pseudomonadota</taxon>
        <taxon>Alphaproteobacteria</taxon>
        <taxon>Acetobacterales</taxon>
        <taxon>Roseomonadaceae</taxon>
        <taxon>Falsiroseomonas</taxon>
    </lineage>
</organism>
<gene>
    <name evidence="13" type="ORF">JJQ90_06150</name>
</gene>
<feature type="domain" description="PAC" evidence="12">
    <location>
        <begin position="90"/>
        <end position="142"/>
    </location>
</feature>
<evidence type="ECO:0000256" key="1">
    <source>
        <dbReference type="ARBA" id="ARBA00000085"/>
    </source>
</evidence>
<dbReference type="NCBIfam" id="TIGR00229">
    <property type="entry name" value="sensory_box"/>
    <property type="match status" value="1"/>
</dbReference>
<sequence>MIGFDLGSETGRERARLAIANFGIAFFESDMVTRLVTVTPNAFAMFGLPVPDHMPVARTGFWDCYHPDDKDAALATFESDLRGERNRDVYCERVRIIRQTDGAIRWIEFLGRMFGPPGARTHIVGMLRDVTEAVEAEERQALLMREVKHRANNTLAVVQSLVRLTRGDNLPDYRHSLEGRILSLARTQSLVERADGQPTTLAALVAAELAAYLDHIDLALRAPPSLAAPAVQPVAMILHELATNAAKHGAFAAAEGRVGLSAAVMGAEVVLGWAEAGGPEIGDSPRHKGTGMAVILAQIRRLGGTWQTEWQPGGLVAEIRVPLPRWTGTAAAQPGAKP</sequence>
<dbReference type="Pfam" id="PF07536">
    <property type="entry name" value="HWE_HK"/>
    <property type="match status" value="1"/>
</dbReference>
<keyword evidence="6" id="KW-0808">Transferase</keyword>
<dbReference type="PANTHER" id="PTHR41523:SF8">
    <property type="entry name" value="ETHYLENE RESPONSE SENSOR PROTEIN"/>
    <property type="match status" value="1"/>
</dbReference>
<evidence type="ECO:0000313" key="13">
    <source>
        <dbReference type="EMBL" id="MBU8543278.1"/>
    </source>
</evidence>
<evidence type="ECO:0000313" key="14">
    <source>
        <dbReference type="Proteomes" id="UP000689967"/>
    </source>
</evidence>
<evidence type="ECO:0000256" key="11">
    <source>
        <dbReference type="ARBA" id="ARBA00023026"/>
    </source>
</evidence>
<comment type="caution">
    <text evidence="13">The sequence shown here is derived from an EMBL/GenBank/DDBJ whole genome shotgun (WGS) entry which is preliminary data.</text>
</comment>
<dbReference type="Proteomes" id="UP000689967">
    <property type="component" value="Unassembled WGS sequence"/>
</dbReference>
<dbReference type="PROSITE" id="PS50113">
    <property type="entry name" value="PAC"/>
    <property type="match status" value="1"/>
</dbReference>
<keyword evidence="11" id="KW-0843">Virulence</keyword>
<dbReference type="EC" id="2.7.13.3" evidence="2"/>
<keyword evidence="4" id="KW-0285">Flavoprotein</keyword>
<evidence type="ECO:0000256" key="4">
    <source>
        <dbReference type="ARBA" id="ARBA00022630"/>
    </source>
</evidence>
<dbReference type="RefSeq" id="WP_216873558.1">
    <property type="nucleotide sequence ID" value="NZ_JAERQM010000001.1"/>
</dbReference>
<accession>A0ABS6H694</accession>
<proteinExistence type="predicted"/>
<dbReference type="CDD" id="cd00130">
    <property type="entry name" value="PAS"/>
    <property type="match status" value="1"/>
</dbReference>
<evidence type="ECO:0000256" key="7">
    <source>
        <dbReference type="ARBA" id="ARBA00022737"/>
    </source>
</evidence>
<evidence type="ECO:0000256" key="10">
    <source>
        <dbReference type="ARBA" id="ARBA00022840"/>
    </source>
</evidence>
<dbReference type="SMART" id="SM00911">
    <property type="entry name" value="HWE_HK"/>
    <property type="match status" value="1"/>
</dbReference>
<dbReference type="InterPro" id="IPR011102">
    <property type="entry name" value="Sig_transdc_His_kinase_HWE"/>
</dbReference>
<keyword evidence="9" id="KW-0418">Kinase</keyword>
<keyword evidence="8" id="KW-0547">Nucleotide-binding</keyword>